<dbReference type="Proteomes" id="UP000055024">
    <property type="component" value="Unassembled WGS sequence"/>
</dbReference>
<dbReference type="OrthoDB" id="66881at2759"/>
<reference evidence="1 2" key="1">
    <citation type="submission" date="2015-01" db="EMBL/GenBank/DDBJ databases">
        <title>Evolution of Trichinella species and genotypes.</title>
        <authorList>
            <person name="Korhonen P.K."/>
            <person name="Edoardo P."/>
            <person name="Giuseppe L.R."/>
            <person name="Gasser R.B."/>
        </authorList>
    </citation>
    <scope>NUCLEOTIDE SEQUENCE [LARGE SCALE GENOMIC DNA]</scope>
    <source>
        <strain evidence="1">ISS1029</strain>
    </source>
</reference>
<evidence type="ECO:0000313" key="1">
    <source>
        <dbReference type="EMBL" id="KRZ02123.1"/>
    </source>
</evidence>
<keyword evidence="2" id="KW-1185">Reference proteome</keyword>
<protein>
    <submittedName>
        <fullName evidence="1">Uncharacterized protein</fullName>
    </submittedName>
</protein>
<sequence length="62" mass="7213">MLEEIRKNKRGRKLSTLISYDTEKWSDDCCERGGPVTVKFFKADVGVIVVDVPIRREQKLMK</sequence>
<dbReference type="AlphaFoldDB" id="A0A0V1GV41"/>
<accession>A0A0V1GV41</accession>
<proteinExistence type="predicted"/>
<dbReference type="EMBL" id="JYDP01000242">
    <property type="protein sequence ID" value="KRZ02123.1"/>
    <property type="molecule type" value="Genomic_DNA"/>
</dbReference>
<name>A0A0V1GV41_9BILA</name>
<gene>
    <name evidence="1" type="ORF">T11_6566</name>
</gene>
<evidence type="ECO:0000313" key="2">
    <source>
        <dbReference type="Proteomes" id="UP000055024"/>
    </source>
</evidence>
<organism evidence="1 2">
    <name type="scientific">Trichinella zimbabwensis</name>
    <dbReference type="NCBI Taxonomy" id="268475"/>
    <lineage>
        <taxon>Eukaryota</taxon>
        <taxon>Metazoa</taxon>
        <taxon>Ecdysozoa</taxon>
        <taxon>Nematoda</taxon>
        <taxon>Enoplea</taxon>
        <taxon>Dorylaimia</taxon>
        <taxon>Trichinellida</taxon>
        <taxon>Trichinellidae</taxon>
        <taxon>Trichinella</taxon>
    </lineage>
</organism>
<comment type="caution">
    <text evidence="1">The sequence shown here is derived from an EMBL/GenBank/DDBJ whole genome shotgun (WGS) entry which is preliminary data.</text>
</comment>